<dbReference type="InterPro" id="IPR050261">
    <property type="entry name" value="FrsA_esterase"/>
</dbReference>
<dbReference type="GO" id="GO:0006508">
    <property type="term" value="P:proteolysis"/>
    <property type="evidence" value="ECO:0007669"/>
    <property type="project" value="InterPro"/>
</dbReference>
<dbReference type="InterPro" id="IPR001375">
    <property type="entry name" value="Peptidase_S9_cat"/>
</dbReference>
<dbReference type="InterPro" id="IPR029058">
    <property type="entry name" value="AB_hydrolase_fold"/>
</dbReference>
<dbReference type="Pfam" id="PF00326">
    <property type="entry name" value="Peptidase_S9"/>
    <property type="match status" value="1"/>
</dbReference>
<dbReference type="SUPFAM" id="SSF53474">
    <property type="entry name" value="alpha/beta-Hydrolases"/>
    <property type="match status" value="1"/>
</dbReference>
<protein>
    <submittedName>
        <fullName evidence="3">Peptidase</fullName>
    </submittedName>
</protein>
<organism evidence="3 4">
    <name type="scientific">Candidatus Roizmanbacteria bacterium GW2011_GWB1_40_7</name>
    <dbReference type="NCBI Taxonomy" id="1618482"/>
    <lineage>
        <taxon>Bacteria</taxon>
        <taxon>Candidatus Roizmaniibacteriota</taxon>
    </lineage>
</organism>
<proteinExistence type="predicted"/>
<dbReference type="Gene3D" id="3.40.50.1820">
    <property type="entry name" value="alpha/beta hydrolase"/>
    <property type="match status" value="1"/>
</dbReference>
<gene>
    <name evidence="3" type="ORF">UU14_C0002G0063</name>
</gene>
<dbReference type="EMBL" id="LBZM01000002">
    <property type="protein sequence ID" value="KKR72810.1"/>
    <property type="molecule type" value="Genomic_DNA"/>
</dbReference>
<accession>A0A0G0VLQ4</accession>
<dbReference type="PANTHER" id="PTHR22946:SF9">
    <property type="entry name" value="POLYKETIDE TRANSFERASE AF380"/>
    <property type="match status" value="1"/>
</dbReference>
<evidence type="ECO:0000313" key="4">
    <source>
        <dbReference type="Proteomes" id="UP000034664"/>
    </source>
</evidence>
<dbReference type="PANTHER" id="PTHR22946">
    <property type="entry name" value="DIENELACTONE HYDROLASE DOMAIN-CONTAINING PROTEIN-RELATED"/>
    <property type="match status" value="1"/>
</dbReference>
<feature type="domain" description="Peptidase S9 prolyl oligopeptidase catalytic" evidence="2">
    <location>
        <begin position="190"/>
        <end position="342"/>
    </location>
</feature>
<evidence type="ECO:0000256" key="1">
    <source>
        <dbReference type="ARBA" id="ARBA00022801"/>
    </source>
</evidence>
<evidence type="ECO:0000259" key="2">
    <source>
        <dbReference type="Pfam" id="PF00326"/>
    </source>
</evidence>
<dbReference type="Proteomes" id="UP000034664">
    <property type="component" value="Unassembled WGS sequence"/>
</dbReference>
<dbReference type="AlphaFoldDB" id="A0A0G0VLQ4"/>
<evidence type="ECO:0000313" key="3">
    <source>
        <dbReference type="EMBL" id="KKR72810.1"/>
    </source>
</evidence>
<keyword evidence="1" id="KW-0378">Hydrolase</keyword>
<comment type="caution">
    <text evidence="3">The sequence shown here is derived from an EMBL/GenBank/DDBJ whole genome shotgun (WGS) entry which is preliminary data.</text>
</comment>
<name>A0A0G0VLQ4_9BACT</name>
<sequence>MRQILLVLTLVGIMVGILYGLSVVVYPFIGEHEIVRPVSETEVKEYDFEQYSIENLRLKTIVPSSFTFGEVLEETDSYTSYQFSYYVEGKRVTGLAHIPIDGENAPVIVMFRGFIDPSVYETGGGTRRAGEAFAENGFITLAPDFLGFGESDMPSEHPMEERFERYTSGLTLLSSINRLNESLEKYGINTSADEDLIGIWGHSNGGHISIVTLEVTGEDYPTTLWAPVSKPFPYSILYYTDEYDDYGKALRKLVAAFEEKYDVDKYSLTTYLDWIKAPIQLHQGGADSEVPQRWSDEFVALLEERDIDVTYYTYPNDDHNFSKGSWNTLVRRDIQFFKNEFEEEN</sequence>
<dbReference type="GO" id="GO:0052689">
    <property type="term" value="F:carboxylic ester hydrolase activity"/>
    <property type="evidence" value="ECO:0007669"/>
    <property type="project" value="UniProtKB-ARBA"/>
</dbReference>
<reference evidence="3 4" key="1">
    <citation type="journal article" date="2015" name="Nature">
        <title>rRNA introns, odd ribosomes, and small enigmatic genomes across a large radiation of phyla.</title>
        <authorList>
            <person name="Brown C.T."/>
            <person name="Hug L.A."/>
            <person name="Thomas B.C."/>
            <person name="Sharon I."/>
            <person name="Castelle C.J."/>
            <person name="Singh A."/>
            <person name="Wilkins M.J."/>
            <person name="Williams K.H."/>
            <person name="Banfield J.F."/>
        </authorList>
    </citation>
    <scope>NUCLEOTIDE SEQUENCE [LARGE SCALE GENOMIC DNA]</scope>
</reference>
<dbReference type="GO" id="GO:0008236">
    <property type="term" value="F:serine-type peptidase activity"/>
    <property type="evidence" value="ECO:0007669"/>
    <property type="project" value="InterPro"/>
</dbReference>